<name>A0A8H3IR13_9LECA</name>
<organism evidence="1 2">
    <name type="scientific">Imshaugia aleurites</name>
    <dbReference type="NCBI Taxonomy" id="172621"/>
    <lineage>
        <taxon>Eukaryota</taxon>
        <taxon>Fungi</taxon>
        <taxon>Dikarya</taxon>
        <taxon>Ascomycota</taxon>
        <taxon>Pezizomycotina</taxon>
        <taxon>Lecanoromycetes</taxon>
        <taxon>OSLEUM clade</taxon>
        <taxon>Lecanoromycetidae</taxon>
        <taxon>Lecanorales</taxon>
        <taxon>Lecanorineae</taxon>
        <taxon>Parmeliaceae</taxon>
        <taxon>Imshaugia</taxon>
    </lineage>
</organism>
<keyword evidence="2" id="KW-1185">Reference proteome</keyword>
<protein>
    <submittedName>
        <fullName evidence="1">Uncharacterized protein</fullName>
    </submittedName>
</protein>
<evidence type="ECO:0000313" key="2">
    <source>
        <dbReference type="Proteomes" id="UP000664534"/>
    </source>
</evidence>
<dbReference type="Proteomes" id="UP000664534">
    <property type="component" value="Unassembled WGS sequence"/>
</dbReference>
<proteinExistence type="predicted"/>
<comment type="caution">
    <text evidence="1">The sequence shown here is derived from an EMBL/GenBank/DDBJ whole genome shotgun (WGS) entry which is preliminary data.</text>
</comment>
<sequence>MFVTFLCVGKTAASPWPPQYGLAPSVPFKMSEVHGEGSFAEKALDEEVYAKHESNALYVEDVLNNGTYKLRRIPSTRIDMSEFDDAGSATKKTNYSHVEDEEVYVERESNALHVEEVLTDGRYRLRRNKEKEKGKEIVTGEVFHKKDLRNEVWD</sequence>
<evidence type="ECO:0000313" key="1">
    <source>
        <dbReference type="EMBL" id="CAF9928328.1"/>
    </source>
</evidence>
<reference evidence="1" key="1">
    <citation type="submission" date="2021-03" db="EMBL/GenBank/DDBJ databases">
        <authorList>
            <person name="Tagirdzhanova G."/>
        </authorList>
    </citation>
    <scope>NUCLEOTIDE SEQUENCE</scope>
</reference>
<gene>
    <name evidence="1" type="ORF">IMSHALPRED_007439</name>
</gene>
<accession>A0A8H3IR13</accession>
<dbReference type="AlphaFoldDB" id="A0A8H3IR13"/>
<dbReference type="EMBL" id="CAJPDT010000049">
    <property type="protein sequence ID" value="CAF9928328.1"/>
    <property type="molecule type" value="Genomic_DNA"/>
</dbReference>